<evidence type="ECO:0000259" key="7">
    <source>
        <dbReference type="PROSITE" id="PS51762"/>
    </source>
</evidence>
<keyword evidence="9" id="KW-1185">Reference proteome</keyword>
<keyword evidence="6" id="KW-0052">Apoplast</keyword>
<protein>
    <recommendedName>
        <fullName evidence="6">Xyloglucan endotransglucosylase/hydrolase</fullName>
        <ecNumber evidence="6">2.4.1.207</ecNumber>
    </recommendedName>
</protein>
<dbReference type="EMBL" id="DUZY01000006">
    <property type="protein sequence ID" value="DAD43679.1"/>
    <property type="molecule type" value="Genomic_DNA"/>
</dbReference>
<keyword evidence="2 6" id="KW-0378">Hydrolase</keyword>
<dbReference type="GO" id="GO:0071555">
    <property type="term" value="P:cell wall organization"/>
    <property type="evidence" value="ECO:0007669"/>
    <property type="project" value="UniProtKB-KW"/>
</dbReference>
<comment type="similarity">
    <text evidence="6">Belongs to the glycosyl hydrolase 16 family.</text>
</comment>
<keyword evidence="6" id="KW-0964">Secreted</keyword>
<keyword evidence="6" id="KW-0732">Signal</keyword>
<keyword evidence="6" id="KW-0961">Cell wall biogenesis/degradation</keyword>
<evidence type="ECO:0000256" key="6">
    <source>
        <dbReference type="RuleBase" id="RU361120"/>
    </source>
</evidence>
<dbReference type="Proteomes" id="UP000607653">
    <property type="component" value="Unassembled WGS sequence"/>
</dbReference>
<dbReference type="EC" id="2.4.1.207" evidence="6"/>
<dbReference type="CDD" id="cd02176">
    <property type="entry name" value="GH16_XET"/>
    <property type="match status" value="1"/>
</dbReference>
<dbReference type="InterPro" id="IPR013320">
    <property type="entry name" value="ConA-like_dom_sf"/>
</dbReference>
<reference evidence="8 9" key="1">
    <citation type="journal article" date="2020" name="Mol. Biol. Evol.">
        <title>Distinct Expression and Methylation Patterns for Genes with Different Fates following a Single Whole-Genome Duplication in Flowering Plants.</title>
        <authorList>
            <person name="Shi T."/>
            <person name="Rahmani R.S."/>
            <person name="Gugger P.F."/>
            <person name="Wang M."/>
            <person name="Li H."/>
            <person name="Zhang Y."/>
            <person name="Li Z."/>
            <person name="Wang Q."/>
            <person name="Van de Peer Y."/>
            <person name="Marchal K."/>
            <person name="Chen J."/>
        </authorList>
    </citation>
    <scope>NUCLEOTIDE SEQUENCE [LARGE SCALE GENOMIC DNA]</scope>
    <source>
        <tissue evidence="8">Leaf</tissue>
    </source>
</reference>
<dbReference type="AlphaFoldDB" id="A0A822ZJZ4"/>
<dbReference type="GO" id="GO:0042546">
    <property type="term" value="P:cell wall biogenesis"/>
    <property type="evidence" value="ECO:0007669"/>
    <property type="project" value="InterPro"/>
</dbReference>
<gene>
    <name evidence="8" type="ORF">HUJ06_001909</name>
</gene>
<feature type="chain" id="PRO_5033102299" description="Xyloglucan endotransglucosylase/hydrolase" evidence="6">
    <location>
        <begin position="27"/>
        <end position="283"/>
    </location>
</feature>
<dbReference type="Pfam" id="PF06955">
    <property type="entry name" value="XET_C"/>
    <property type="match status" value="1"/>
</dbReference>
<dbReference type="PANTHER" id="PTHR31062">
    <property type="entry name" value="XYLOGLUCAN ENDOTRANSGLUCOSYLASE/HYDROLASE PROTEIN 8-RELATED"/>
    <property type="match status" value="1"/>
</dbReference>
<feature type="signal peptide" evidence="6">
    <location>
        <begin position="1"/>
        <end position="26"/>
    </location>
</feature>
<feature type="active site" description="Nucleophile" evidence="5">
    <location>
        <position position="103"/>
    </location>
</feature>
<comment type="function">
    <text evidence="6">Catalyzes xyloglucan endohydrolysis (XEH) and/or endotransglycosylation (XET). Cleaves and religates xyloglucan polymers, an essential constituent of the primary cell wall, and thereby participates in cell wall construction of growing tissues.</text>
</comment>
<dbReference type="SUPFAM" id="SSF49899">
    <property type="entry name" value="Concanavalin A-like lectins/glucanases"/>
    <property type="match status" value="1"/>
</dbReference>
<evidence type="ECO:0000313" key="8">
    <source>
        <dbReference type="EMBL" id="DAD43679.1"/>
    </source>
</evidence>
<comment type="PTM">
    <text evidence="6">Contains at least one intrachain disulfide bond essential for its enzymatic activity.</text>
</comment>
<evidence type="ECO:0000256" key="2">
    <source>
        <dbReference type="ARBA" id="ARBA00022801"/>
    </source>
</evidence>
<proteinExistence type="inferred from homology"/>
<comment type="caution">
    <text evidence="8">The sequence shown here is derived from an EMBL/GenBank/DDBJ whole genome shotgun (WGS) entry which is preliminary data.</text>
</comment>
<dbReference type="InterPro" id="IPR016455">
    <property type="entry name" value="XTH"/>
</dbReference>
<evidence type="ECO:0000256" key="4">
    <source>
        <dbReference type="ARBA" id="ARBA00023295"/>
    </source>
</evidence>
<dbReference type="GO" id="GO:0016762">
    <property type="term" value="F:xyloglucan:xyloglucosyl transferase activity"/>
    <property type="evidence" value="ECO:0007669"/>
    <property type="project" value="UniProtKB-EC"/>
</dbReference>
<evidence type="ECO:0000256" key="3">
    <source>
        <dbReference type="ARBA" id="ARBA00023157"/>
    </source>
</evidence>
<dbReference type="FunFam" id="2.60.120.200:FF:000025">
    <property type="entry name" value="Xyloglucan endotransglucosylase/hydrolase"/>
    <property type="match status" value="1"/>
</dbReference>
<dbReference type="GO" id="GO:0010411">
    <property type="term" value="P:xyloglucan metabolic process"/>
    <property type="evidence" value="ECO:0007669"/>
    <property type="project" value="InterPro"/>
</dbReference>
<comment type="subcellular location">
    <subcellularLocation>
        <location evidence="6">Secreted</location>
        <location evidence="6">Cell wall</location>
    </subcellularLocation>
    <subcellularLocation>
        <location evidence="6">Secreted</location>
        <location evidence="6">Extracellular space</location>
        <location evidence="6">Apoplast</location>
    </subcellularLocation>
</comment>
<dbReference type="InterPro" id="IPR044791">
    <property type="entry name" value="Beta-glucanase/XTH"/>
</dbReference>
<feature type="domain" description="GH16" evidence="7">
    <location>
        <begin position="1"/>
        <end position="215"/>
    </location>
</feature>
<keyword evidence="1 6" id="KW-0808">Transferase</keyword>
<organism evidence="8 9">
    <name type="scientific">Nelumbo nucifera</name>
    <name type="common">Sacred lotus</name>
    <dbReference type="NCBI Taxonomy" id="4432"/>
    <lineage>
        <taxon>Eukaryota</taxon>
        <taxon>Viridiplantae</taxon>
        <taxon>Streptophyta</taxon>
        <taxon>Embryophyta</taxon>
        <taxon>Tracheophyta</taxon>
        <taxon>Spermatophyta</taxon>
        <taxon>Magnoliopsida</taxon>
        <taxon>Proteales</taxon>
        <taxon>Nelumbonaceae</taxon>
        <taxon>Nelumbo</taxon>
    </lineage>
</organism>
<dbReference type="InterPro" id="IPR000757">
    <property type="entry name" value="Beta-glucanase-like"/>
</dbReference>
<dbReference type="InterPro" id="IPR010713">
    <property type="entry name" value="XET_C"/>
</dbReference>
<sequence length="283" mass="32298">MAIPLKPVVHLLLFLLFPLSFSVCMANFHSDTGALFCPHHMNVSSDGRQLSLLMDKSCGSGFQSKKAFIFGKFDIRMKLVPGMSAGTVTTFYLNSSLGKWHDEIDFEFLGHTDPSHYILHTNVFVKNVGSREQRIHLWFDPTADFHTYSILWNPHQIIFYVDQVPIRVYKTGATVPFPKQQPMTLYGTIWDGSDWATEGGAIKIDWSKAPFVTYYRDYSVNACVWSGQGQSTKCTKPSPPWMSHTLDAGEWKKLEWVRKNYLIYDYCTDPSRTKPECSVQLAT</sequence>
<dbReference type="PIRSF" id="PIRSF005604">
    <property type="entry name" value="XET"/>
    <property type="match status" value="1"/>
</dbReference>
<keyword evidence="4 6" id="KW-0326">Glycosidase</keyword>
<dbReference type="Gene3D" id="2.60.120.200">
    <property type="match status" value="1"/>
</dbReference>
<accession>A0A822ZJZ4</accession>
<evidence type="ECO:0000256" key="5">
    <source>
        <dbReference type="PIRSR" id="PIRSR005604-1"/>
    </source>
</evidence>
<dbReference type="GO" id="GO:0048046">
    <property type="term" value="C:apoplast"/>
    <property type="evidence" value="ECO:0007669"/>
    <property type="project" value="UniProtKB-SubCell"/>
</dbReference>
<dbReference type="PROSITE" id="PS51762">
    <property type="entry name" value="GH16_2"/>
    <property type="match status" value="1"/>
</dbReference>
<evidence type="ECO:0000313" key="9">
    <source>
        <dbReference type="Proteomes" id="UP000607653"/>
    </source>
</evidence>
<keyword evidence="3" id="KW-1015">Disulfide bond</keyword>
<evidence type="ECO:0000256" key="1">
    <source>
        <dbReference type="ARBA" id="ARBA00022679"/>
    </source>
</evidence>
<dbReference type="GO" id="GO:0004553">
    <property type="term" value="F:hydrolase activity, hydrolyzing O-glycosyl compounds"/>
    <property type="evidence" value="ECO:0007669"/>
    <property type="project" value="InterPro"/>
</dbReference>
<name>A0A822ZJZ4_NELNU</name>
<keyword evidence="6" id="KW-0134">Cell wall</keyword>
<dbReference type="Pfam" id="PF00722">
    <property type="entry name" value="Glyco_hydro_16"/>
    <property type="match status" value="1"/>
</dbReference>
<feature type="active site" description="Proton donor" evidence="5">
    <location>
        <position position="107"/>
    </location>
</feature>